<protein>
    <submittedName>
        <fullName evidence="2">C-methyltransferase-like protein</fullName>
    </submittedName>
</protein>
<keyword evidence="2" id="KW-0808">Transferase</keyword>
<keyword evidence="2" id="KW-0489">Methyltransferase</keyword>
<dbReference type="EMBL" id="QUMQ01000001">
    <property type="protein sequence ID" value="REF97626.1"/>
    <property type="molecule type" value="Genomic_DNA"/>
</dbReference>
<dbReference type="Pfam" id="PF08484">
    <property type="entry name" value="Methyltransf_14"/>
    <property type="match status" value="1"/>
</dbReference>
<proteinExistence type="predicted"/>
<dbReference type="InterPro" id="IPR013691">
    <property type="entry name" value="MeTrfase_14"/>
</dbReference>
<dbReference type="Proteomes" id="UP000256913">
    <property type="component" value="Unassembled WGS sequence"/>
</dbReference>
<keyword evidence="3" id="KW-1185">Reference proteome</keyword>
<reference evidence="2 3" key="1">
    <citation type="submission" date="2018-08" db="EMBL/GenBank/DDBJ databases">
        <title>Sequencing the genomes of 1000 actinobacteria strains.</title>
        <authorList>
            <person name="Klenk H.-P."/>
        </authorList>
    </citation>
    <scope>NUCLEOTIDE SEQUENCE [LARGE SCALE GENOMIC DNA]</scope>
    <source>
        <strain evidence="2 3">DSM 44099</strain>
    </source>
</reference>
<feature type="domain" description="C-methyltransferase" evidence="1">
    <location>
        <begin position="274"/>
        <end position="381"/>
    </location>
</feature>
<dbReference type="Pfam" id="PF13489">
    <property type="entry name" value="Methyltransf_23"/>
    <property type="match status" value="1"/>
</dbReference>
<dbReference type="RefSeq" id="WP_116069046.1">
    <property type="nucleotide sequence ID" value="NZ_BONB01000017.1"/>
</dbReference>
<dbReference type="Gene3D" id="3.40.50.720">
    <property type="entry name" value="NAD(P)-binding Rossmann-like Domain"/>
    <property type="match status" value="1"/>
</dbReference>
<dbReference type="Gene3D" id="3.40.50.150">
    <property type="entry name" value="Vaccinia Virus protein VP39"/>
    <property type="match status" value="1"/>
</dbReference>
<organism evidence="2 3">
    <name type="scientific">Asanoa ferruginea</name>
    <dbReference type="NCBI Taxonomy" id="53367"/>
    <lineage>
        <taxon>Bacteria</taxon>
        <taxon>Bacillati</taxon>
        <taxon>Actinomycetota</taxon>
        <taxon>Actinomycetes</taxon>
        <taxon>Micromonosporales</taxon>
        <taxon>Micromonosporaceae</taxon>
        <taxon>Asanoa</taxon>
    </lineage>
</organism>
<dbReference type="CDD" id="cd02440">
    <property type="entry name" value="AdoMet_MTases"/>
    <property type="match status" value="1"/>
</dbReference>
<comment type="caution">
    <text evidence="2">The sequence shown here is derived from an EMBL/GenBank/DDBJ whole genome shotgun (WGS) entry which is preliminary data.</text>
</comment>
<dbReference type="GO" id="GO:0032259">
    <property type="term" value="P:methylation"/>
    <property type="evidence" value="ECO:0007669"/>
    <property type="project" value="UniProtKB-KW"/>
</dbReference>
<gene>
    <name evidence="2" type="ORF">DFJ67_3630</name>
</gene>
<evidence type="ECO:0000313" key="2">
    <source>
        <dbReference type="EMBL" id="REF97626.1"/>
    </source>
</evidence>
<evidence type="ECO:0000313" key="3">
    <source>
        <dbReference type="Proteomes" id="UP000256913"/>
    </source>
</evidence>
<dbReference type="SUPFAM" id="SSF53335">
    <property type="entry name" value="S-adenosyl-L-methionine-dependent methyltransferases"/>
    <property type="match status" value="1"/>
</dbReference>
<name>A0A3D9ZJL6_9ACTN</name>
<dbReference type="InterPro" id="IPR029063">
    <property type="entry name" value="SAM-dependent_MTases_sf"/>
</dbReference>
<dbReference type="OrthoDB" id="9810247at2"/>
<dbReference type="GO" id="GO:0008168">
    <property type="term" value="F:methyltransferase activity"/>
    <property type="evidence" value="ECO:0007669"/>
    <property type="project" value="UniProtKB-KW"/>
</dbReference>
<accession>A0A3D9ZJL6</accession>
<dbReference type="AlphaFoldDB" id="A0A3D9ZJL6"/>
<evidence type="ECO:0000259" key="1">
    <source>
        <dbReference type="Pfam" id="PF08484"/>
    </source>
</evidence>
<sequence>MDVVTRCAACGDGELVPFADLGTIPVFCGVHWASRDEALASPLGRMALSYCPSCAYVRNVEFEPALLHYDTTMDTNLHHSPAFQSFSAELVKHLVDRYPLRGATVLDIGCGQGEFLRELCHVAGARGIGYDAMYAGAEGPDPSGAEFHSGHAPLDETTPEFDFVTSRHWFEHIDDPFEFLVALRRLAGDRPVRGYIEVPDACYDMATAGWEVIYPHVSYFDAYSLRRIVERAGWRVEETGPLFQGMFRFVEFSVNVSGPPASTAPLPGAEAVSRQLEAIRGFATRHFAERDKWRTLIADRIAAGDHPVLWGAGSRGVQFLHLADPDGKLAAVVDVNARKWGRFLPVTGHEVTAPATLAGLGTRTVIITNPAYRGEIGESLRALGVDAELLVA</sequence>